<feature type="region of interest" description="Disordered" evidence="1">
    <location>
        <begin position="1"/>
        <end position="62"/>
    </location>
</feature>
<evidence type="ECO:0000313" key="3">
    <source>
        <dbReference type="Proteomes" id="UP000470926"/>
    </source>
</evidence>
<sequence>MAIPSASDKGGGDDRQVGGGDGERQRHGRVRDAGNPRSRADDGLHGKKRVAKPSDVIHAIPS</sequence>
<dbReference type="Proteomes" id="UP000470926">
    <property type="component" value="Unassembled WGS sequence"/>
</dbReference>
<dbReference type="RefSeq" id="WP_085408357.1">
    <property type="nucleotide sequence ID" value="NZ_LNKF01000002.1"/>
</dbReference>
<name>A0A6I0VAL1_BIFAD</name>
<dbReference type="AlphaFoldDB" id="A0A6I0VAL1"/>
<evidence type="ECO:0000256" key="1">
    <source>
        <dbReference type="SAM" id="MobiDB-lite"/>
    </source>
</evidence>
<reference evidence="2 3" key="1">
    <citation type="journal article" date="2019" name="Nat. Med.">
        <title>A library of human gut bacterial isolates paired with longitudinal multiomics data enables mechanistic microbiome research.</title>
        <authorList>
            <person name="Poyet M."/>
            <person name="Groussin M."/>
            <person name="Gibbons S.M."/>
            <person name="Avila-Pacheco J."/>
            <person name="Jiang X."/>
            <person name="Kearney S.M."/>
            <person name="Perrotta A.R."/>
            <person name="Berdy B."/>
            <person name="Zhao S."/>
            <person name="Lieberman T.D."/>
            <person name="Swanson P.K."/>
            <person name="Smith M."/>
            <person name="Roesemann S."/>
            <person name="Alexander J.E."/>
            <person name="Rich S.A."/>
            <person name="Livny J."/>
            <person name="Vlamakis H."/>
            <person name="Clish C."/>
            <person name="Bullock K."/>
            <person name="Deik A."/>
            <person name="Scott J."/>
            <person name="Pierce K.A."/>
            <person name="Xavier R.J."/>
            <person name="Alm E.J."/>
        </authorList>
    </citation>
    <scope>NUCLEOTIDE SEQUENCE [LARGE SCALE GENOMIC DNA]</scope>
    <source>
        <strain evidence="2 3">BIOML-A26</strain>
    </source>
</reference>
<protein>
    <submittedName>
        <fullName evidence="2">Uncharacterized protein</fullName>
    </submittedName>
</protein>
<dbReference type="EMBL" id="WDFR01000003">
    <property type="protein sequence ID" value="KAB6029418.1"/>
    <property type="molecule type" value="Genomic_DNA"/>
</dbReference>
<proteinExistence type="predicted"/>
<feature type="compositionally biased region" description="Basic and acidic residues" evidence="1">
    <location>
        <begin position="10"/>
        <end position="45"/>
    </location>
</feature>
<comment type="caution">
    <text evidence="2">The sequence shown here is derived from an EMBL/GenBank/DDBJ whole genome shotgun (WGS) entry which is preliminary data.</text>
</comment>
<accession>A0A6I0VAL1</accession>
<evidence type="ECO:0000313" key="2">
    <source>
        <dbReference type="EMBL" id="KAB6029418.1"/>
    </source>
</evidence>
<gene>
    <name evidence="2" type="ORF">GA542_06925</name>
</gene>
<organism evidence="2 3">
    <name type="scientific">Bifidobacterium adolescentis</name>
    <dbReference type="NCBI Taxonomy" id="1680"/>
    <lineage>
        <taxon>Bacteria</taxon>
        <taxon>Bacillati</taxon>
        <taxon>Actinomycetota</taxon>
        <taxon>Actinomycetes</taxon>
        <taxon>Bifidobacteriales</taxon>
        <taxon>Bifidobacteriaceae</taxon>
        <taxon>Bifidobacterium</taxon>
    </lineage>
</organism>